<reference evidence="2 3" key="2">
    <citation type="journal article" date="2015" name="Stand. Genomic Sci.">
        <title>High quality draft genomic sequence of Flavobacterium enshiense DK69(T) and comparison among Flavobacterium genomes.</title>
        <authorList>
            <person name="Zeng Z."/>
            <person name="Chen C."/>
            <person name="Du H."/>
            <person name="Wang G."/>
            <person name="Li M."/>
        </authorList>
    </citation>
    <scope>NUCLEOTIDE SEQUENCE [LARGE SCALE GENOMIC DNA]</scope>
    <source>
        <strain evidence="2 3">DK69</strain>
    </source>
</reference>
<dbReference type="Proteomes" id="UP000030149">
    <property type="component" value="Unassembled WGS sequence"/>
</dbReference>
<organism evidence="2 3">
    <name type="scientific">Flavobacterium enshiense DK69</name>
    <dbReference type="NCBI Taxonomy" id="1107311"/>
    <lineage>
        <taxon>Bacteria</taxon>
        <taxon>Pseudomonadati</taxon>
        <taxon>Bacteroidota</taxon>
        <taxon>Flavobacteriia</taxon>
        <taxon>Flavobacteriales</taxon>
        <taxon>Flavobacteriaceae</taxon>
        <taxon>Flavobacterium</taxon>
    </lineage>
</organism>
<feature type="transmembrane region" description="Helical" evidence="1">
    <location>
        <begin position="65"/>
        <end position="82"/>
    </location>
</feature>
<evidence type="ECO:0000313" key="2">
    <source>
        <dbReference type="EMBL" id="KGO92018.1"/>
    </source>
</evidence>
<feature type="transmembrane region" description="Helical" evidence="1">
    <location>
        <begin position="5"/>
        <end position="23"/>
    </location>
</feature>
<accession>V6S761</accession>
<keyword evidence="1" id="KW-0472">Membrane</keyword>
<comment type="caution">
    <text evidence="2">The sequence shown here is derived from an EMBL/GenBank/DDBJ whole genome shotgun (WGS) entry which is preliminary data.</text>
</comment>
<dbReference type="EMBL" id="JRLZ01000036">
    <property type="protein sequence ID" value="KGO92018.1"/>
    <property type="molecule type" value="Genomic_DNA"/>
</dbReference>
<dbReference type="OrthoDB" id="982911at2"/>
<reference evidence="3" key="1">
    <citation type="submission" date="2013-09" db="EMBL/GenBank/DDBJ databases">
        <authorList>
            <person name="Zeng Z."/>
            <person name="Chen C."/>
        </authorList>
    </citation>
    <scope>NUCLEOTIDE SEQUENCE [LARGE SCALE GENOMIC DNA]</scope>
    <source>
        <strain evidence="3">DK69</strain>
    </source>
</reference>
<dbReference type="RefSeq" id="WP_023574951.1">
    <property type="nucleotide sequence ID" value="NZ_AVCS01000029.1"/>
</dbReference>
<name>V6S761_9FLAO</name>
<proteinExistence type="predicted"/>
<keyword evidence="3" id="KW-1185">Reference proteome</keyword>
<keyword evidence="1" id="KW-1133">Transmembrane helix</keyword>
<evidence type="ECO:0000313" key="3">
    <source>
        <dbReference type="Proteomes" id="UP000030149"/>
    </source>
</evidence>
<sequence length="197" mass="23019">MKNKTLLICTIIFFLIVNTNYYWEGIIGKLAMLFSLLLILIFAILCFIFFYQIFKSIKEKFTSKLRNISIVVLIIVLGLTFYKPNGIVDFEKLDGKDLLIAERGGVADCSIVFKLKENNHFFQRNVCFGIEKTTGKYSIKNDTIYFSNISLRKKDYYKFGVIIREKKHNKMLGEISLYKTKTDKMPLKIFITKNNLK</sequence>
<dbReference type="AlphaFoldDB" id="V6S761"/>
<keyword evidence="1" id="KW-0812">Transmembrane</keyword>
<protein>
    <submittedName>
        <fullName evidence="2">Uncharacterized protein</fullName>
    </submittedName>
</protein>
<gene>
    <name evidence="2" type="ORF">Q767_15830</name>
</gene>
<dbReference type="eggNOG" id="ENOG5032U4M">
    <property type="taxonomic scope" value="Bacteria"/>
</dbReference>
<feature type="transmembrane region" description="Helical" evidence="1">
    <location>
        <begin position="29"/>
        <end position="53"/>
    </location>
</feature>
<dbReference type="PATRIC" id="fig|1107311.3.peg.2964"/>
<evidence type="ECO:0000256" key="1">
    <source>
        <dbReference type="SAM" id="Phobius"/>
    </source>
</evidence>